<dbReference type="PANTHER" id="PTHR46300:SF7">
    <property type="entry name" value="P450, PUTATIVE (EUROFUNG)-RELATED"/>
    <property type="match status" value="1"/>
</dbReference>
<dbReference type="InterPro" id="IPR001128">
    <property type="entry name" value="Cyt_P450"/>
</dbReference>
<dbReference type="PANTHER" id="PTHR46300">
    <property type="entry name" value="P450, PUTATIVE (EUROFUNG)-RELATED-RELATED"/>
    <property type="match status" value="1"/>
</dbReference>
<evidence type="ECO:0000256" key="7">
    <source>
        <dbReference type="ARBA" id="ARBA00023004"/>
    </source>
</evidence>
<reference evidence="12" key="1">
    <citation type="submission" date="2020-11" db="EMBL/GenBank/DDBJ databases">
        <authorList>
            <consortium name="DOE Joint Genome Institute"/>
            <person name="Ahrendt S."/>
            <person name="Riley R."/>
            <person name="Andreopoulos W."/>
            <person name="Labutti K."/>
            <person name="Pangilinan J."/>
            <person name="Ruiz-Duenas F.J."/>
            <person name="Barrasa J.M."/>
            <person name="Sanchez-Garcia M."/>
            <person name="Camarero S."/>
            <person name="Miyauchi S."/>
            <person name="Serrano A."/>
            <person name="Linde D."/>
            <person name="Babiker R."/>
            <person name="Drula E."/>
            <person name="Ayuso-Fernandez I."/>
            <person name="Pacheco R."/>
            <person name="Padilla G."/>
            <person name="Ferreira P."/>
            <person name="Barriuso J."/>
            <person name="Kellner H."/>
            <person name="Castanera R."/>
            <person name="Alfaro M."/>
            <person name="Ramirez L."/>
            <person name="Pisabarro A.G."/>
            <person name="Kuo A."/>
            <person name="Tritt A."/>
            <person name="Lipzen A."/>
            <person name="He G."/>
            <person name="Yan M."/>
            <person name="Ng V."/>
            <person name="Cullen D."/>
            <person name="Martin F."/>
            <person name="Rosso M.-N."/>
            <person name="Henrissat B."/>
            <person name="Hibbett D."/>
            <person name="Martinez A.T."/>
            <person name="Grigoriev I.V."/>
        </authorList>
    </citation>
    <scope>NUCLEOTIDE SEQUENCE</scope>
    <source>
        <strain evidence="12">CBS 506.95</strain>
    </source>
</reference>
<name>A0A9P6EMH4_9AGAR</name>
<comment type="caution">
    <text evidence="12">The sequence shown here is derived from an EMBL/GenBank/DDBJ whole genome shotgun (WGS) entry which is preliminary data.</text>
</comment>
<dbReference type="Proteomes" id="UP000807306">
    <property type="component" value="Unassembled WGS sequence"/>
</dbReference>
<dbReference type="OrthoDB" id="2789670at2759"/>
<keyword evidence="5 9" id="KW-0479">Metal-binding</keyword>
<proteinExistence type="inferred from homology"/>
<dbReference type="InterPro" id="IPR017972">
    <property type="entry name" value="Cyt_P450_CS"/>
</dbReference>
<dbReference type="Gene3D" id="1.10.630.10">
    <property type="entry name" value="Cytochrome P450"/>
    <property type="match status" value="2"/>
</dbReference>
<dbReference type="GO" id="GO:0016705">
    <property type="term" value="F:oxidoreductase activity, acting on paired donors, with incorporation or reduction of molecular oxygen"/>
    <property type="evidence" value="ECO:0007669"/>
    <property type="project" value="InterPro"/>
</dbReference>
<dbReference type="InterPro" id="IPR050364">
    <property type="entry name" value="Cytochrome_P450_fung"/>
</dbReference>
<evidence type="ECO:0000256" key="9">
    <source>
        <dbReference type="PIRSR" id="PIRSR602401-1"/>
    </source>
</evidence>
<dbReference type="GO" id="GO:0020037">
    <property type="term" value="F:heme binding"/>
    <property type="evidence" value="ECO:0007669"/>
    <property type="project" value="InterPro"/>
</dbReference>
<dbReference type="SUPFAM" id="SSF48264">
    <property type="entry name" value="Cytochrome P450"/>
    <property type="match status" value="1"/>
</dbReference>
<keyword evidence="13" id="KW-1185">Reference proteome</keyword>
<comment type="similarity">
    <text evidence="3 10">Belongs to the cytochrome P450 family.</text>
</comment>
<dbReference type="PROSITE" id="PS00086">
    <property type="entry name" value="CYTOCHROME_P450"/>
    <property type="match status" value="1"/>
</dbReference>
<feature type="binding site" description="axial binding residue" evidence="9">
    <location>
        <position position="410"/>
    </location>
    <ligand>
        <name>heme</name>
        <dbReference type="ChEBI" id="CHEBI:30413"/>
    </ligand>
    <ligandPart>
        <name>Fe</name>
        <dbReference type="ChEBI" id="CHEBI:18248"/>
    </ligandPart>
</feature>
<evidence type="ECO:0000256" key="8">
    <source>
        <dbReference type="ARBA" id="ARBA00023033"/>
    </source>
</evidence>
<comment type="cofactor">
    <cofactor evidence="1 9">
        <name>heme</name>
        <dbReference type="ChEBI" id="CHEBI:30413"/>
    </cofactor>
</comment>
<evidence type="ECO:0000313" key="12">
    <source>
        <dbReference type="EMBL" id="KAF9531309.1"/>
    </source>
</evidence>
<comment type="pathway">
    <text evidence="2">Secondary metabolite biosynthesis.</text>
</comment>
<dbReference type="AlphaFoldDB" id="A0A9P6EMH4"/>
<evidence type="ECO:0000256" key="10">
    <source>
        <dbReference type="RuleBase" id="RU000461"/>
    </source>
</evidence>
<dbReference type="EMBL" id="MU157835">
    <property type="protein sequence ID" value="KAF9531309.1"/>
    <property type="molecule type" value="Genomic_DNA"/>
</dbReference>
<keyword evidence="7 9" id="KW-0408">Iron</keyword>
<evidence type="ECO:0000256" key="4">
    <source>
        <dbReference type="ARBA" id="ARBA00022617"/>
    </source>
</evidence>
<evidence type="ECO:0000256" key="1">
    <source>
        <dbReference type="ARBA" id="ARBA00001971"/>
    </source>
</evidence>
<feature type="region of interest" description="Disordered" evidence="11">
    <location>
        <begin position="22"/>
        <end position="44"/>
    </location>
</feature>
<keyword evidence="4 9" id="KW-0349">Heme</keyword>
<dbReference type="GO" id="GO:0004497">
    <property type="term" value="F:monooxygenase activity"/>
    <property type="evidence" value="ECO:0007669"/>
    <property type="project" value="UniProtKB-KW"/>
</dbReference>
<dbReference type="InterPro" id="IPR036396">
    <property type="entry name" value="Cyt_P450_sf"/>
</dbReference>
<organism evidence="12 13">
    <name type="scientific">Crepidotus variabilis</name>
    <dbReference type="NCBI Taxonomy" id="179855"/>
    <lineage>
        <taxon>Eukaryota</taxon>
        <taxon>Fungi</taxon>
        <taxon>Dikarya</taxon>
        <taxon>Basidiomycota</taxon>
        <taxon>Agaricomycotina</taxon>
        <taxon>Agaricomycetes</taxon>
        <taxon>Agaricomycetidae</taxon>
        <taxon>Agaricales</taxon>
        <taxon>Agaricineae</taxon>
        <taxon>Crepidotaceae</taxon>
        <taxon>Crepidotus</taxon>
    </lineage>
</organism>
<dbReference type="InterPro" id="IPR002401">
    <property type="entry name" value="Cyt_P450_E_grp-I"/>
</dbReference>
<evidence type="ECO:0000256" key="5">
    <source>
        <dbReference type="ARBA" id="ARBA00022723"/>
    </source>
</evidence>
<accession>A0A9P6EMH4</accession>
<dbReference type="PRINTS" id="PR00463">
    <property type="entry name" value="EP450I"/>
</dbReference>
<keyword evidence="8 10" id="KW-0503">Monooxygenase</keyword>
<dbReference type="Pfam" id="PF00067">
    <property type="entry name" value="p450"/>
    <property type="match status" value="2"/>
</dbReference>
<keyword evidence="6 10" id="KW-0560">Oxidoreductase</keyword>
<protein>
    <submittedName>
        <fullName evidence="12">Cytochrome P450</fullName>
    </submittedName>
</protein>
<evidence type="ECO:0000313" key="13">
    <source>
        <dbReference type="Proteomes" id="UP000807306"/>
    </source>
</evidence>
<evidence type="ECO:0000256" key="2">
    <source>
        <dbReference type="ARBA" id="ARBA00005179"/>
    </source>
</evidence>
<evidence type="ECO:0000256" key="11">
    <source>
        <dbReference type="SAM" id="MobiDB-lite"/>
    </source>
</evidence>
<dbReference type="GO" id="GO:0005506">
    <property type="term" value="F:iron ion binding"/>
    <property type="evidence" value="ECO:0007669"/>
    <property type="project" value="InterPro"/>
</dbReference>
<sequence length="484" mass="54150">MTPVIYPTGVSQPVAFNSSEVPGYDSFEPTRNSRRARRPLPPGPKKLPLFGNIFQLPTTFEWETYAKWGEELKSDIIHLDAAGTSIVIVNSHKAATELFDKRSAIYSSRIHSTMLHELAGWNTLFGFMPYGERWKEHRRLFQKHFHPSNTLVHQPFELEYTRKALKKLLVSPEKFMDHLRFLAGASTLAITYGIEIKDEDDPYLAVAEKALVGLAASAAPGMFLVDSIPILKYVPAWMPGAGFQIKASSWRAAATDMVNIPFAATQKAVVRGADTTVASMNTFMLAMTCFPEIQKKAQAELDRVLVAGQLPTFEDESSLPYLSALVKEIIRWRAITPLAVPHQVTQDDEYNGYFIPKGSIVAGNVWAMLHDENEYPESLAFNPERFLKNGSLDPEVRDPTVAFGFGRRICPGKHIAISMLWITVASILSVYEITPEEDETGNPVSPSQEYIPSMILHPAPFKCKIKPRSREAERLIISLDSVAR</sequence>
<evidence type="ECO:0000256" key="3">
    <source>
        <dbReference type="ARBA" id="ARBA00010617"/>
    </source>
</evidence>
<gene>
    <name evidence="12" type="ORF">CPB83DRAFT_868094</name>
</gene>
<dbReference type="CDD" id="cd11065">
    <property type="entry name" value="CYP64-like"/>
    <property type="match status" value="1"/>
</dbReference>
<evidence type="ECO:0000256" key="6">
    <source>
        <dbReference type="ARBA" id="ARBA00023002"/>
    </source>
</evidence>